<evidence type="ECO:0000256" key="3">
    <source>
        <dbReference type="ARBA" id="ARBA00022801"/>
    </source>
</evidence>
<gene>
    <name evidence="10" type="ORF">ANCCAN_25963</name>
</gene>
<dbReference type="InterPro" id="IPR016035">
    <property type="entry name" value="Acyl_Trfase/lysoPLipase"/>
</dbReference>
<dbReference type="AlphaFoldDB" id="A0A368F7Z9"/>
<dbReference type="EMBL" id="JOJR01002775">
    <property type="protein sequence ID" value="RCN28294.1"/>
    <property type="molecule type" value="Genomic_DNA"/>
</dbReference>
<evidence type="ECO:0000256" key="2">
    <source>
        <dbReference type="ARBA" id="ARBA00022737"/>
    </source>
</evidence>
<feature type="repeat" description="ANK" evidence="7">
    <location>
        <begin position="60"/>
        <end position="92"/>
    </location>
</feature>
<dbReference type="InterPro" id="IPR002110">
    <property type="entry name" value="Ankyrin_rpt"/>
</dbReference>
<dbReference type="EC" id="3.1.1.4" evidence="1"/>
<evidence type="ECO:0000313" key="11">
    <source>
        <dbReference type="Proteomes" id="UP000252519"/>
    </source>
</evidence>
<feature type="domain" description="PNPLA" evidence="9">
    <location>
        <begin position="385"/>
        <end position="564"/>
    </location>
</feature>
<reference evidence="10 11" key="1">
    <citation type="submission" date="2014-10" db="EMBL/GenBank/DDBJ databases">
        <title>Draft genome of the hookworm Ancylostoma caninum.</title>
        <authorList>
            <person name="Mitreva M."/>
        </authorList>
    </citation>
    <scope>NUCLEOTIDE SEQUENCE [LARGE SCALE GENOMIC DNA]</scope>
    <source>
        <strain evidence="10 11">Baltimore</strain>
    </source>
</reference>
<keyword evidence="11" id="KW-1185">Reference proteome</keyword>
<dbReference type="PROSITE" id="PS51635">
    <property type="entry name" value="PNPLA"/>
    <property type="match status" value="1"/>
</dbReference>
<evidence type="ECO:0000256" key="6">
    <source>
        <dbReference type="ARBA" id="ARBA00023422"/>
    </source>
</evidence>
<keyword evidence="4 7" id="KW-0040">ANK repeat</keyword>
<dbReference type="Gene3D" id="1.25.40.20">
    <property type="entry name" value="Ankyrin repeat-containing domain"/>
    <property type="match status" value="2"/>
</dbReference>
<dbReference type="PROSITE" id="PS50297">
    <property type="entry name" value="ANK_REP_REGION"/>
    <property type="match status" value="3"/>
</dbReference>
<feature type="active site" description="Proton acceptor" evidence="8">
    <location>
        <position position="551"/>
    </location>
</feature>
<dbReference type="PROSITE" id="PS50088">
    <property type="entry name" value="ANK_REPEAT"/>
    <property type="match status" value="3"/>
</dbReference>
<evidence type="ECO:0000256" key="4">
    <source>
        <dbReference type="ARBA" id="ARBA00023043"/>
    </source>
</evidence>
<evidence type="ECO:0000256" key="8">
    <source>
        <dbReference type="PROSITE-ProRule" id="PRU01161"/>
    </source>
</evidence>
<dbReference type="InterPro" id="IPR036770">
    <property type="entry name" value="Ankyrin_rpt-contain_sf"/>
</dbReference>
<dbReference type="InterPro" id="IPR047148">
    <property type="entry name" value="PLPL9"/>
</dbReference>
<feature type="repeat" description="ANK" evidence="7">
    <location>
        <begin position="229"/>
        <end position="261"/>
    </location>
</feature>
<dbReference type="SUPFAM" id="SSF48403">
    <property type="entry name" value="Ankyrin repeat"/>
    <property type="match status" value="1"/>
</dbReference>
<comment type="catalytic activity">
    <reaction evidence="6">
        <text>a 1,2-diacyl-sn-glycero-3-phosphocholine + H2O = a 1-acyl-sn-glycero-3-phosphocholine + a fatty acid + H(+)</text>
        <dbReference type="Rhea" id="RHEA:15801"/>
        <dbReference type="ChEBI" id="CHEBI:15377"/>
        <dbReference type="ChEBI" id="CHEBI:15378"/>
        <dbReference type="ChEBI" id="CHEBI:28868"/>
        <dbReference type="ChEBI" id="CHEBI:57643"/>
        <dbReference type="ChEBI" id="CHEBI:58168"/>
        <dbReference type="EC" id="3.1.1.4"/>
    </reaction>
    <physiologicalReaction direction="left-to-right" evidence="6">
        <dbReference type="Rhea" id="RHEA:15802"/>
    </physiologicalReaction>
</comment>
<dbReference type="GO" id="GO:2000304">
    <property type="term" value="P:positive regulation of ceramide biosynthetic process"/>
    <property type="evidence" value="ECO:0007669"/>
    <property type="project" value="TreeGrafter"/>
</dbReference>
<dbReference type="Pfam" id="PF01734">
    <property type="entry name" value="Patatin"/>
    <property type="match status" value="1"/>
</dbReference>
<keyword evidence="3 8" id="KW-0378">Hydrolase</keyword>
<organism evidence="10 11">
    <name type="scientific">Ancylostoma caninum</name>
    <name type="common">Dog hookworm</name>
    <dbReference type="NCBI Taxonomy" id="29170"/>
    <lineage>
        <taxon>Eukaryota</taxon>
        <taxon>Metazoa</taxon>
        <taxon>Ecdysozoa</taxon>
        <taxon>Nematoda</taxon>
        <taxon>Chromadorea</taxon>
        <taxon>Rhabditida</taxon>
        <taxon>Rhabditina</taxon>
        <taxon>Rhabditomorpha</taxon>
        <taxon>Strongyloidea</taxon>
        <taxon>Ancylostomatidae</taxon>
        <taxon>Ancylostomatinae</taxon>
        <taxon>Ancylostoma</taxon>
    </lineage>
</organism>
<dbReference type="Proteomes" id="UP000252519">
    <property type="component" value="Unassembled WGS sequence"/>
</dbReference>
<evidence type="ECO:0000259" key="9">
    <source>
        <dbReference type="PROSITE" id="PS51635"/>
    </source>
</evidence>
<dbReference type="SUPFAM" id="SSF52151">
    <property type="entry name" value="FabD/lysophospholipase-like"/>
    <property type="match status" value="1"/>
</dbReference>
<name>A0A368F7Z9_ANCCA</name>
<dbReference type="SMART" id="SM00248">
    <property type="entry name" value="ANK"/>
    <property type="match status" value="5"/>
</dbReference>
<dbReference type="OrthoDB" id="10021675at2759"/>
<evidence type="ECO:0000256" key="7">
    <source>
        <dbReference type="PROSITE-ProRule" id="PRU00023"/>
    </source>
</evidence>
<protein>
    <recommendedName>
        <fullName evidence="1">phospholipase A2</fullName>
        <ecNumber evidence="1">3.1.1.4</ecNumber>
    </recommendedName>
</protein>
<evidence type="ECO:0000256" key="1">
    <source>
        <dbReference type="ARBA" id="ARBA00013278"/>
    </source>
</evidence>
<dbReference type="GO" id="GO:0052816">
    <property type="term" value="F:long-chain fatty acyl-CoA hydrolase activity"/>
    <property type="evidence" value="ECO:0007669"/>
    <property type="project" value="TreeGrafter"/>
</dbReference>
<keyword evidence="2" id="KW-0677">Repeat</keyword>
<dbReference type="GO" id="GO:0047499">
    <property type="term" value="F:calcium-independent phospholipase A2 activity"/>
    <property type="evidence" value="ECO:0007669"/>
    <property type="project" value="InterPro"/>
</dbReference>
<feature type="short sequence motif" description="GXSXG" evidence="8">
    <location>
        <begin position="421"/>
        <end position="425"/>
    </location>
</feature>
<feature type="repeat" description="ANK" evidence="7">
    <location>
        <begin position="262"/>
        <end position="294"/>
    </location>
</feature>
<accession>A0A368F7Z9</accession>
<sequence>MSQWDGKKINDNELTTLMNIVSTEPEWGTVHYAAACGFLGFLKTALEKDSQIVLGFATPDGDFPIHIAAKWGQVEAVRVLLEHGADLCQRDAQGRTVVHWAAANSASTLKELSTEAAFSKAVTVQDEFGCSPLALAIREANVESTKILMGSGATTTTGPSPLLTVLSAMEYSEALGNCLEVVVTIQPSVVEQVDETGKCVLHLQLNKRVLMKVLKHSYASVNLNLQDTEGQTPLHMAVSRADVGSVVALLSYGADVNAPDKKGVTPLMKAVQAGSLDLVKLLILFDADINAVDAQGQSIHEINKSSKRRADIDALLTIVTPPPAPVCTEQTKSIMFLHNFAFFFHFLTTSHYRNDSLAPWDYQQESAIQVQKENKETGGERVNLLSLDGGGIRGLVVIQMLSELEKKFGTDLLSSFGWLGGTSTGAILALALSQGKSIAHCRSMYFRLKDELFCGERPYDGAMLDSFLRSEFGEDTTLADITSKKVMVTTCLANVCPPQLKLLRNYQLQCSEVENSNMGFGLPKNVLVREAARCSSAAPTYFPPFDKKYVDGGLLANNPCPQLLTDVQLLNTSLRMAGKPEQCYRIGCVVSLGTGRVPEAAVESLDLSVPKSFSDFASTFQNKLSLISHLKNLLLDQIGRADGTIVECSRAWSYCISAPFFRYSPKLSYAVELDETDDLKLINIMWGTKVYMNEESSSVGQLIDLLKSCAR</sequence>
<comment type="caution">
    <text evidence="10">The sequence shown here is derived from an EMBL/GenBank/DDBJ whole genome shotgun (WGS) entry which is preliminary data.</text>
</comment>
<feature type="short sequence motif" description="DGA/G" evidence="8">
    <location>
        <begin position="551"/>
        <end position="553"/>
    </location>
</feature>
<feature type="active site" description="Nucleophile" evidence="8">
    <location>
        <position position="423"/>
    </location>
</feature>
<dbReference type="GO" id="GO:0016042">
    <property type="term" value="P:lipid catabolic process"/>
    <property type="evidence" value="ECO:0007669"/>
    <property type="project" value="UniProtKB-UniRule"/>
</dbReference>
<proteinExistence type="predicted"/>
<dbReference type="Pfam" id="PF12796">
    <property type="entry name" value="Ank_2"/>
    <property type="match status" value="2"/>
</dbReference>
<dbReference type="PANTHER" id="PTHR24139:SF34">
    <property type="entry name" value="85_88 KDA CALCIUM-INDEPENDENT PHOSPHOLIPASE A2"/>
    <property type="match status" value="1"/>
</dbReference>
<dbReference type="Gene3D" id="3.40.1090.10">
    <property type="entry name" value="Cytosolic phospholipase A2 catalytic domain"/>
    <property type="match status" value="1"/>
</dbReference>
<dbReference type="PANTHER" id="PTHR24139">
    <property type="entry name" value="CALCIUM-INDEPENDENT PHOSPHOLIPASE A2"/>
    <property type="match status" value="1"/>
</dbReference>
<dbReference type="STRING" id="29170.A0A368F7Z9"/>
<dbReference type="GO" id="GO:0005739">
    <property type="term" value="C:mitochondrion"/>
    <property type="evidence" value="ECO:0007669"/>
    <property type="project" value="TreeGrafter"/>
</dbReference>
<feature type="short sequence motif" description="GXGXXG" evidence="8">
    <location>
        <begin position="389"/>
        <end position="394"/>
    </location>
</feature>
<evidence type="ECO:0000313" key="10">
    <source>
        <dbReference type="EMBL" id="RCN28294.1"/>
    </source>
</evidence>
<evidence type="ECO:0000256" key="5">
    <source>
        <dbReference type="ARBA" id="ARBA00023098"/>
    </source>
</evidence>
<keyword evidence="8" id="KW-0442">Lipid degradation</keyword>
<keyword evidence="5 8" id="KW-0443">Lipid metabolism</keyword>
<dbReference type="InterPro" id="IPR002641">
    <property type="entry name" value="PNPLA_dom"/>
</dbReference>